<feature type="region of interest" description="Disordered" evidence="5">
    <location>
        <begin position="368"/>
        <end position="399"/>
    </location>
</feature>
<feature type="compositionally biased region" description="Basic and acidic residues" evidence="5">
    <location>
        <begin position="477"/>
        <end position="489"/>
    </location>
</feature>
<dbReference type="Gene3D" id="3.40.50.720">
    <property type="entry name" value="NAD(P)-binding Rossmann-like Domain"/>
    <property type="match status" value="1"/>
</dbReference>
<keyword evidence="8" id="KW-1185">Reference proteome</keyword>
<dbReference type="InterPro" id="IPR036291">
    <property type="entry name" value="NAD(P)-bd_dom_sf"/>
</dbReference>
<keyword evidence="4" id="KW-0175">Coiled coil</keyword>
<evidence type="ECO:0000256" key="4">
    <source>
        <dbReference type="SAM" id="Coils"/>
    </source>
</evidence>
<keyword evidence="6" id="KW-0472">Membrane</keyword>
<feature type="transmembrane region" description="Helical" evidence="6">
    <location>
        <begin position="20"/>
        <end position="40"/>
    </location>
</feature>
<dbReference type="PROSITE" id="PS00061">
    <property type="entry name" value="ADH_SHORT"/>
    <property type="match status" value="1"/>
</dbReference>
<dbReference type="Pfam" id="PF00106">
    <property type="entry name" value="adh_short"/>
    <property type="match status" value="1"/>
</dbReference>
<dbReference type="InterPro" id="IPR020904">
    <property type="entry name" value="Sc_DH/Rdtase_CS"/>
</dbReference>
<dbReference type="SUPFAM" id="SSF51735">
    <property type="entry name" value="NAD(P)-binding Rossmann-fold domains"/>
    <property type="match status" value="1"/>
</dbReference>
<sequence length="511" mass="57457">MPIPILGEIYYNGVRSVPFLLPVAKLLPWIALFIAIKTWFGGTKNVNERVMHSKVAIVTGGTTGIGAAVVSDLASRGCQLILLVRDPTDLFTQDYIQDLRDRYDNSLIYAEECDLSSLYSVRKFATKFIDNSPARRLDMVICCAGVMAPPGTARVVTSDGVEAHWGVNYLAHFQLLSILAPALRVQLMDRDVRVLMATCSSHVLGELDLNDVQFLSRGYPSWRPWRSYGASKMALMSFVCEFQRRMNAHERSDKLPNNVRFYNIDPGLTRTPGMRRWLSFGTLWGLAAYLIMYPFWWLVLKSPAQGAQTFLAAAMSAECGTGEGGKFLRECRNQIYRKEALTSEELGKQLWTLTELMIKDVEKQSAKKRALEKKKAGKEEPKPKPEPKPEPKITEVQDDEELIKMIEKAQKQRAQKEALEKLVAEAEEQDKMDRAIAKLPAGVLDPPSRNTRSKTEELRTMPKVVEVAEPNVGKAVPKAEEVKAEEQKIEVTPAPRSDTPSRNTKKRTKKA</sequence>
<reference evidence="7 8" key="1">
    <citation type="submission" date="2024-02" db="EMBL/GenBank/DDBJ databases">
        <title>Discinaceae phylogenomics.</title>
        <authorList>
            <person name="Dirks A.C."/>
            <person name="James T.Y."/>
        </authorList>
    </citation>
    <scope>NUCLEOTIDE SEQUENCE [LARGE SCALE GENOMIC DNA]</scope>
    <source>
        <strain evidence="7 8">ACD0624</strain>
    </source>
</reference>
<dbReference type="Proteomes" id="UP001447188">
    <property type="component" value="Unassembled WGS sequence"/>
</dbReference>
<keyword evidence="6" id="KW-1133">Transmembrane helix</keyword>
<gene>
    <name evidence="7" type="ORF">Q9L58_001283</name>
</gene>
<organism evidence="7 8">
    <name type="scientific">Discina gigas</name>
    <dbReference type="NCBI Taxonomy" id="1032678"/>
    <lineage>
        <taxon>Eukaryota</taxon>
        <taxon>Fungi</taxon>
        <taxon>Dikarya</taxon>
        <taxon>Ascomycota</taxon>
        <taxon>Pezizomycotina</taxon>
        <taxon>Pezizomycetes</taxon>
        <taxon>Pezizales</taxon>
        <taxon>Discinaceae</taxon>
        <taxon>Discina</taxon>
    </lineage>
</organism>
<comment type="similarity">
    <text evidence="1">Belongs to the short-chain dehydrogenases/reductases (SDR) family.</text>
</comment>
<dbReference type="PANTHER" id="PTHR24320">
    <property type="entry name" value="RETINOL DEHYDROGENASE"/>
    <property type="match status" value="1"/>
</dbReference>
<feature type="coiled-coil region" evidence="4">
    <location>
        <begin position="402"/>
        <end position="429"/>
    </location>
</feature>
<feature type="region of interest" description="Disordered" evidence="5">
    <location>
        <begin position="437"/>
        <end position="462"/>
    </location>
</feature>
<dbReference type="PANTHER" id="PTHR24320:SF285">
    <property type="entry name" value="RETINOL DEHYDROGENASE 14"/>
    <property type="match status" value="1"/>
</dbReference>
<dbReference type="PRINTS" id="PR00081">
    <property type="entry name" value="GDHRDH"/>
</dbReference>
<protein>
    <submittedName>
        <fullName evidence="7">Uncharacterized protein</fullName>
    </submittedName>
</protein>
<dbReference type="InterPro" id="IPR002347">
    <property type="entry name" value="SDR_fam"/>
</dbReference>
<evidence type="ECO:0000256" key="5">
    <source>
        <dbReference type="SAM" id="MobiDB-lite"/>
    </source>
</evidence>
<evidence type="ECO:0000313" key="8">
    <source>
        <dbReference type="Proteomes" id="UP001447188"/>
    </source>
</evidence>
<proteinExistence type="inferred from homology"/>
<dbReference type="EMBL" id="JBBBZM010000009">
    <property type="protein sequence ID" value="KAL0639716.1"/>
    <property type="molecule type" value="Genomic_DNA"/>
</dbReference>
<feature type="compositionally biased region" description="Basic and acidic residues" evidence="5">
    <location>
        <begin position="373"/>
        <end position="395"/>
    </location>
</feature>
<evidence type="ECO:0000256" key="2">
    <source>
        <dbReference type="ARBA" id="ARBA00022857"/>
    </source>
</evidence>
<feature type="region of interest" description="Disordered" evidence="5">
    <location>
        <begin position="476"/>
        <end position="511"/>
    </location>
</feature>
<accession>A0ABR3GVU0</accession>
<feature type="transmembrane region" description="Helical" evidence="6">
    <location>
        <begin position="277"/>
        <end position="299"/>
    </location>
</feature>
<keyword evidence="6" id="KW-0812">Transmembrane</keyword>
<comment type="caution">
    <text evidence="7">The sequence shown here is derived from an EMBL/GenBank/DDBJ whole genome shotgun (WGS) entry which is preliminary data.</text>
</comment>
<keyword evidence="2" id="KW-0521">NADP</keyword>
<name>A0ABR3GVU0_9PEZI</name>
<evidence type="ECO:0000256" key="6">
    <source>
        <dbReference type="SAM" id="Phobius"/>
    </source>
</evidence>
<evidence type="ECO:0000256" key="1">
    <source>
        <dbReference type="ARBA" id="ARBA00006484"/>
    </source>
</evidence>
<evidence type="ECO:0000256" key="3">
    <source>
        <dbReference type="ARBA" id="ARBA00023002"/>
    </source>
</evidence>
<keyword evidence="3" id="KW-0560">Oxidoreductase</keyword>
<evidence type="ECO:0000313" key="7">
    <source>
        <dbReference type="EMBL" id="KAL0639716.1"/>
    </source>
</evidence>